<dbReference type="InterPro" id="IPR052343">
    <property type="entry name" value="Retrotransposon-Effector_Assoc"/>
</dbReference>
<evidence type="ECO:0000313" key="4">
    <source>
        <dbReference type="Proteomes" id="UP000595140"/>
    </source>
</evidence>
<dbReference type="OrthoDB" id="536206at2759"/>
<reference evidence="3 4" key="1">
    <citation type="submission" date="2018-04" db="EMBL/GenBank/DDBJ databases">
        <authorList>
            <person name="Vogel A."/>
        </authorList>
    </citation>
    <scope>NUCLEOTIDE SEQUENCE [LARGE SCALE GENOMIC DNA]</scope>
</reference>
<dbReference type="EMBL" id="OOIL02001543">
    <property type="protein sequence ID" value="VFQ76365.1"/>
    <property type="molecule type" value="Genomic_DNA"/>
</dbReference>
<feature type="transmembrane region" description="Helical" evidence="1">
    <location>
        <begin position="169"/>
        <end position="193"/>
    </location>
</feature>
<organism evidence="3 4">
    <name type="scientific">Cuscuta campestris</name>
    <dbReference type="NCBI Taxonomy" id="132261"/>
    <lineage>
        <taxon>Eukaryota</taxon>
        <taxon>Viridiplantae</taxon>
        <taxon>Streptophyta</taxon>
        <taxon>Embryophyta</taxon>
        <taxon>Tracheophyta</taxon>
        <taxon>Spermatophyta</taxon>
        <taxon>Magnoliopsida</taxon>
        <taxon>eudicotyledons</taxon>
        <taxon>Gunneridae</taxon>
        <taxon>Pentapetalae</taxon>
        <taxon>asterids</taxon>
        <taxon>lamiids</taxon>
        <taxon>Solanales</taxon>
        <taxon>Convolvulaceae</taxon>
        <taxon>Cuscuteae</taxon>
        <taxon>Cuscuta</taxon>
        <taxon>Cuscuta subgen. Grammica</taxon>
        <taxon>Cuscuta sect. Cleistogrammica</taxon>
    </lineage>
</organism>
<dbReference type="InterPro" id="IPR000477">
    <property type="entry name" value="RT_dom"/>
</dbReference>
<keyword evidence="1" id="KW-0812">Transmembrane</keyword>
<evidence type="ECO:0000259" key="2">
    <source>
        <dbReference type="Pfam" id="PF00078"/>
    </source>
</evidence>
<name>A0A484LIU1_9ASTE</name>
<dbReference type="PANTHER" id="PTHR46890">
    <property type="entry name" value="NON-LTR RETROLELEMENT REVERSE TRANSCRIPTASE-LIKE PROTEIN-RELATED"/>
    <property type="match status" value="1"/>
</dbReference>
<sequence length="560" mass="62422">MGGMDRFGFDAHTKNGSSSETLVVNVSAGLGGYHSDQHSFWIECGRGVHSDHYLRWIERDYGVRSGHLGYWTNRGYSRNGHPTRTEYGFGFIPSLGTNTSVFTSAPVGHPNVMLLANSVKELAKFTGVGFKIWQQRMLFWLTTQPCEGKKKAIVSCFSLERALDFPANFLAILFKVLVANVPTLFLFVGVWLVRTISTNTKLFQAYDKGKRKKLTIYHIIGSNGKGYYNLEDIKNEAVSYFVNTFKKTHLPSVDPFLPLIPLVFSPQDNSLFSTLPTLEEVKQAVWELDDNSAGGSDGFNGKFFKTTWDIIKHDVLNTSQEFFLGVPIPKAYGSTLLTLIPKTENPGKFDDFRPISLSTFMSKINTKLLASRLSTLLPKLLSPEQAAFQKGKSIDDHVLMAEEAIHLIDKKVFGSNLIIKINMAKAFDRLDWEYLEKILAAFGFNSHSINLLMANLKGTNFSVLINGEPTGYFRMERGVKQASGQEINFSKSKFYSSKNTTTTQAQNMEKALAGHCGKLATPISIMGSFLRQKALLKADEQLVTEFLSGDEGEDPPISSV</sequence>
<accession>A0A484LIU1</accession>
<evidence type="ECO:0000256" key="1">
    <source>
        <dbReference type="SAM" id="Phobius"/>
    </source>
</evidence>
<dbReference type="Proteomes" id="UP000595140">
    <property type="component" value="Unassembled WGS sequence"/>
</dbReference>
<proteinExistence type="predicted"/>
<feature type="domain" description="Reverse transcriptase" evidence="2">
    <location>
        <begin position="341"/>
        <end position="480"/>
    </location>
</feature>
<dbReference type="Pfam" id="PF00078">
    <property type="entry name" value="RVT_1"/>
    <property type="match status" value="1"/>
</dbReference>
<keyword evidence="4" id="KW-1185">Reference proteome</keyword>
<dbReference type="AlphaFoldDB" id="A0A484LIU1"/>
<keyword evidence="1" id="KW-1133">Transmembrane helix</keyword>
<gene>
    <name evidence="3" type="ORF">CCAM_LOCUS18141</name>
</gene>
<keyword evidence="1" id="KW-0472">Membrane</keyword>
<dbReference type="PANTHER" id="PTHR46890:SF28">
    <property type="entry name" value="REVERSE TRANSCRIPTASE DOMAIN-CONTAINING PROTEIN"/>
    <property type="match status" value="1"/>
</dbReference>
<protein>
    <recommendedName>
        <fullName evidence="2">Reverse transcriptase domain-containing protein</fullName>
    </recommendedName>
</protein>
<evidence type="ECO:0000313" key="3">
    <source>
        <dbReference type="EMBL" id="VFQ76365.1"/>
    </source>
</evidence>